<sequence>MFQSRSALIKHLSSAERRRLTVICLWCSGRTRSFTRASDLEVHVKKAHPENVLSKDRFSRSNGFYFAMFPQDYARIVDSVTPYDSNAAYDVRKCGPELGRGLSRQQGQNRQME</sequence>
<protein>
    <submittedName>
        <fullName evidence="1">Uncharacterized protein</fullName>
    </submittedName>
</protein>
<keyword evidence="2" id="KW-1185">Reference proteome</keyword>
<dbReference type="EMBL" id="JAIWYP010000004">
    <property type="protein sequence ID" value="KAH3839338.1"/>
    <property type="molecule type" value="Genomic_DNA"/>
</dbReference>
<proteinExistence type="predicted"/>
<gene>
    <name evidence="1" type="ORF">DPMN_112766</name>
</gene>
<reference evidence="1" key="1">
    <citation type="journal article" date="2019" name="bioRxiv">
        <title>The Genome of the Zebra Mussel, Dreissena polymorpha: A Resource for Invasive Species Research.</title>
        <authorList>
            <person name="McCartney M.A."/>
            <person name="Auch B."/>
            <person name="Kono T."/>
            <person name="Mallez S."/>
            <person name="Zhang Y."/>
            <person name="Obille A."/>
            <person name="Becker A."/>
            <person name="Abrahante J.E."/>
            <person name="Garbe J."/>
            <person name="Badalamenti J.P."/>
            <person name="Herman A."/>
            <person name="Mangelson H."/>
            <person name="Liachko I."/>
            <person name="Sullivan S."/>
            <person name="Sone E.D."/>
            <person name="Koren S."/>
            <person name="Silverstein K.A.T."/>
            <person name="Beckman K.B."/>
            <person name="Gohl D.M."/>
        </authorList>
    </citation>
    <scope>NUCLEOTIDE SEQUENCE</scope>
    <source>
        <strain evidence="1">Duluth1</strain>
        <tissue evidence="1">Whole animal</tissue>
    </source>
</reference>
<accession>A0A9D4QQB5</accession>
<evidence type="ECO:0000313" key="2">
    <source>
        <dbReference type="Proteomes" id="UP000828390"/>
    </source>
</evidence>
<organism evidence="1 2">
    <name type="scientific">Dreissena polymorpha</name>
    <name type="common">Zebra mussel</name>
    <name type="synonym">Mytilus polymorpha</name>
    <dbReference type="NCBI Taxonomy" id="45954"/>
    <lineage>
        <taxon>Eukaryota</taxon>
        <taxon>Metazoa</taxon>
        <taxon>Spiralia</taxon>
        <taxon>Lophotrochozoa</taxon>
        <taxon>Mollusca</taxon>
        <taxon>Bivalvia</taxon>
        <taxon>Autobranchia</taxon>
        <taxon>Heteroconchia</taxon>
        <taxon>Euheterodonta</taxon>
        <taxon>Imparidentia</taxon>
        <taxon>Neoheterodontei</taxon>
        <taxon>Myida</taxon>
        <taxon>Dreissenoidea</taxon>
        <taxon>Dreissenidae</taxon>
        <taxon>Dreissena</taxon>
    </lineage>
</organism>
<evidence type="ECO:0000313" key="1">
    <source>
        <dbReference type="EMBL" id="KAH3839338.1"/>
    </source>
</evidence>
<reference evidence="1" key="2">
    <citation type="submission" date="2020-11" db="EMBL/GenBank/DDBJ databases">
        <authorList>
            <person name="McCartney M.A."/>
            <person name="Auch B."/>
            <person name="Kono T."/>
            <person name="Mallez S."/>
            <person name="Becker A."/>
            <person name="Gohl D.M."/>
            <person name="Silverstein K.A.T."/>
            <person name="Koren S."/>
            <person name="Bechman K.B."/>
            <person name="Herman A."/>
            <person name="Abrahante J.E."/>
            <person name="Garbe J."/>
        </authorList>
    </citation>
    <scope>NUCLEOTIDE SEQUENCE</scope>
    <source>
        <strain evidence="1">Duluth1</strain>
        <tissue evidence="1">Whole animal</tissue>
    </source>
</reference>
<name>A0A9D4QQB5_DREPO</name>
<comment type="caution">
    <text evidence="1">The sequence shown here is derived from an EMBL/GenBank/DDBJ whole genome shotgun (WGS) entry which is preliminary data.</text>
</comment>
<dbReference type="AlphaFoldDB" id="A0A9D4QQB5"/>
<dbReference type="Proteomes" id="UP000828390">
    <property type="component" value="Unassembled WGS sequence"/>
</dbReference>